<dbReference type="EMBL" id="JAQNDN010000025">
    <property type="protein sequence ID" value="MDC0674792.1"/>
    <property type="molecule type" value="Genomic_DNA"/>
</dbReference>
<sequence>MPSLTLHAHPLSSYCWKVLIALYEAGTPFAAPLLDLADPRARAEFYALWPMGKMPVLVDATAGRTVPETSIIVEYLDRYAPSGRRMIPGDAEAALEVRAWDRFCDLYLQASMQKFVGDRLRAPESRDPTGVAEARQVLRTAYGVLEAHMQGREWAAGAEFSLADCSAAPALYYSDRVEPLRGRLPALTAYLQRLEARPSFARVLDEARPWAHLFPRADAG</sequence>
<accession>A0ABT5BKW5</accession>
<dbReference type="InterPro" id="IPR036249">
    <property type="entry name" value="Thioredoxin-like_sf"/>
</dbReference>
<organism evidence="3 4">
    <name type="scientific">Nannocystis radixulma</name>
    <dbReference type="NCBI Taxonomy" id="2995305"/>
    <lineage>
        <taxon>Bacteria</taxon>
        <taxon>Pseudomonadati</taxon>
        <taxon>Myxococcota</taxon>
        <taxon>Polyangia</taxon>
        <taxon>Nannocystales</taxon>
        <taxon>Nannocystaceae</taxon>
        <taxon>Nannocystis</taxon>
    </lineage>
</organism>
<dbReference type="Pfam" id="PF13410">
    <property type="entry name" value="GST_C_2"/>
    <property type="match status" value="1"/>
</dbReference>
<dbReference type="Proteomes" id="UP001217838">
    <property type="component" value="Unassembled WGS sequence"/>
</dbReference>
<dbReference type="InterPro" id="IPR040079">
    <property type="entry name" value="Glutathione_S-Trfase"/>
</dbReference>
<dbReference type="CDD" id="cd00299">
    <property type="entry name" value="GST_C_family"/>
    <property type="match status" value="1"/>
</dbReference>
<dbReference type="CDD" id="cd00570">
    <property type="entry name" value="GST_N_family"/>
    <property type="match status" value="1"/>
</dbReference>
<feature type="domain" description="GST N-terminal" evidence="1">
    <location>
        <begin position="2"/>
        <end position="84"/>
    </location>
</feature>
<dbReference type="RefSeq" id="WP_272009295.1">
    <property type="nucleotide sequence ID" value="NZ_JAQNDN010000025.1"/>
</dbReference>
<protein>
    <submittedName>
        <fullName evidence="3">Glutathione S-transferase family protein</fullName>
    </submittedName>
</protein>
<dbReference type="PANTHER" id="PTHR44051:SF8">
    <property type="entry name" value="GLUTATHIONE S-TRANSFERASE GSTA"/>
    <property type="match status" value="1"/>
</dbReference>
<evidence type="ECO:0000313" key="3">
    <source>
        <dbReference type="EMBL" id="MDC0674792.1"/>
    </source>
</evidence>
<dbReference type="InterPro" id="IPR010987">
    <property type="entry name" value="Glutathione-S-Trfase_C-like"/>
</dbReference>
<dbReference type="InterPro" id="IPR036282">
    <property type="entry name" value="Glutathione-S-Trfase_C_sf"/>
</dbReference>
<dbReference type="Gene3D" id="1.20.1050.10">
    <property type="match status" value="1"/>
</dbReference>
<proteinExistence type="predicted"/>
<reference evidence="3 4" key="1">
    <citation type="submission" date="2022-11" db="EMBL/GenBank/DDBJ databases">
        <title>Minimal conservation of predation-associated metabolite biosynthetic gene clusters underscores biosynthetic potential of Myxococcota including descriptions for ten novel species: Archangium lansinium sp. nov., Myxococcus landrumus sp. nov., Nannocystis bai.</title>
        <authorList>
            <person name="Ahearne A."/>
            <person name="Stevens C."/>
            <person name="Dowd S."/>
        </authorList>
    </citation>
    <scope>NUCLEOTIDE SEQUENCE [LARGE SCALE GENOMIC DNA]</scope>
    <source>
        <strain evidence="3 4">NCELM</strain>
    </source>
</reference>
<dbReference type="PANTHER" id="PTHR44051">
    <property type="entry name" value="GLUTATHIONE S-TRANSFERASE-RELATED"/>
    <property type="match status" value="1"/>
</dbReference>
<dbReference type="SUPFAM" id="SSF47616">
    <property type="entry name" value="GST C-terminal domain-like"/>
    <property type="match status" value="1"/>
</dbReference>
<feature type="domain" description="GST C-terminal" evidence="2">
    <location>
        <begin position="90"/>
        <end position="213"/>
    </location>
</feature>
<dbReference type="SFLD" id="SFLDS00019">
    <property type="entry name" value="Glutathione_Transferase_(cytos"/>
    <property type="match status" value="1"/>
</dbReference>
<name>A0ABT5BKW5_9BACT</name>
<dbReference type="PROSITE" id="PS50405">
    <property type="entry name" value="GST_CTER"/>
    <property type="match status" value="1"/>
</dbReference>
<dbReference type="SUPFAM" id="SSF52833">
    <property type="entry name" value="Thioredoxin-like"/>
    <property type="match status" value="1"/>
</dbReference>
<dbReference type="PROSITE" id="PS50404">
    <property type="entry name" value="GST_NTER"/>
    <property type="match status" value="1"/>
</dbReference>
<dbReference type="SFLD" id="SFLDG00358">
    <property type="entry name" value="Main_(cytGST)"/>
    <property type="match status" value="1"/>
</dbReference>
<dbReference type="Pfam" id="PF13409">
    <property type="entry name" value="GST_N_2"/>
    <property type="match status" value="1"/>
</dbReference>
<gene>
    <name evidence="3" type="ORF">POL58_43990</name>
</gene>
<comment type="caution">
    <text evidence="3">The sequence shown here is derived from an EMBL/GenBank/DDBJ whole genome shotgun (WGS) entry which is preliminary data.</text>
</comment>
<dbReference type="Gene3D" id="3.40.30.10">
    <property type="entry name" value="Glutaredoxin"/>
    <property type="match status" value="1"/>
</dbReference>
<evidence type="ECO:0000259" key="2">
    <source>
        <dbReference type="PROSITE" id="PS50405"/>
    </source>
</evidence>
<dbReference type="InterPro" id="IPR004045">
    <property type="entry name" value="Glutathione_S-Trfase_N"/>
</dbReference>
<evidence type="ECO:0000313" key="4">
    <source>
        <dbReference type="Proteomes" id="UP001217838"/>
    </source>
</evidence>
<evidence type="ECO:0000259" key="1">
    <source>
        <dbReference type="PROSITE" id="PS50404"/>
    </source>
</evidence>
<keyword evidence="4" id="KW-1185">Reference proteome</keyword>